<dbReference type="Proteomes" id="UP001056535">
    <property type="component" value="Chromosome"/>
</dbReference>
<evidence type="ECO:0000313" key="12">
    <source>
        <dbReference type="Proteomes" id="UP001056535"/>
    </source>
</evidence>
<evidence type="ECO:0000256" key="4">
    <source>
        <dbReference type="ARBA" id="ARBA00022737"/>
    </source>
</evidence>
<gene>
    <name evidence="11" type="ORF">NF557_05635</name>
</gene>
<dbReference type="CDD" id="cd03216">
    <property type="entry name" value="ABC_Carb_Monos_I"/>
    <property type="match status" value="1"/>
</dbReference>
<evidence type="ECO:0000256" key="1">
    <source>
        <dbReference type="ARBA" id="ARBA00022448"/>
    </source>
</evidence>
<keyword evidence="5" id="KW-0547">Nucleotide-binding</keyword>
<reference evidence="11" key="1">
    <citation type="submission" date="2022-06" db="EMBL/GenBank/DDBJ databases">
        <title>Ornithinimicrobium JY.X270.</title>
        <authorList>
            <person name="Huang Y."/>
        </authorList>
    </citation>
    <scope>NUCLEOTIDE SEQUENCE</scope>
    <source>
        <strain evidence="11">JY.X270</strain>
    </source>
</reference>
<evidence type="ECO:0000256" key="2">
    <source>
        <dbReference type="ARBA" id="ARBA00022475"/>
    </source>
</evidence>
<keyword evidence="2" id="KW-1003">Cell membrane</keyword>
<keyword evidence="12" id="KW-1185">Reference proteome</keyword>
<dbReference type="InterPro" id="IPR003593">
    <property type="entry name" value="AAA+_ATPase"/>
</dbReference>
<keyword evidence="8" id="KW-0472">Membrane</keyword>
<name>A0ABY4YKS0_9MICO</name>
<protein>
    <submittedName>
        <fullName evidence="11">Sugar ABC transporter ATP-binding protein</fullName>
    </submittedName>
</protein>
<keyword evidence="4" id="KW-0677">Repeat</keyword>
<dbReference type="Pfam" id="PF00005">
    <property type="entry name" value="ABC_tran"/>
    <property type="match status" value="2"/>
</dbReference>
<keyword evidence="6 11" id="KW-0067">ATP-binding</keyword>
<evidence type="ECO:0000256" key="5">
    <source>
        <dbReference type="ARBA" id="ARBA00022741"/>
    </source>
</evidence>
<dbReference type="PROSITE" id="PS50893">
    <property type="entry name" value="ABC_TRANSPORTER_2"/>
    <property type="match status" value="2"/>
</dbReference>
<dbReference type="CDD" id="cd03215">
    <property type="entry name" value="ABC_Carb_Monos_II"/>
    <property type="match status" value="1"/>
</dbReference>
<accession>A0ABY4YKS0</accession>
<dbReference type="SMART" id="SM00382">
    <property type="entry name" value="AAA"/>
    <property type="match status" value="2"/>
</dbReference>
<keyword evidence="1" id="KW-0813">Transport</keyword>
<evidence type="ECO:0000256" key="3">
    <source>
        <dbReference type="ARBA" id="ARBA00022597"/>
    </source>
</evidence>
<organism evidence="11 12">
    <name type="scientific">Ornithinimicrobium cryptoxanthini</name>
    <dbReference type="NCBI Taxonomy" id="2934161"/>
    <lineage>
        <taxon>Bacteria</taxon>
        <taxon>Bacillati</taxon>
        <taxon>Actinomycetota</taxon>
        <taxon>Actinomycetes</taxon>
        <taxon>Micrococcales</taxon>
        <taxon>Ornithinimicrobiaceae</taxon>
        <taxon>Ornithinimicrobium</taxon>
    </lineage>
</organism>
<proteinExistence type="predicted"/>
<keyword evidence="7" id="KW-1278">Translocase</keyword>
<feature type="compositionally biased region" description="Low complexity" evidence="9">
    <location>
        <begin position="512"/>
        <end position="523"/>
    </location>
</feature>
<evidence type="ECO:0000259" key="10">
    <source>
        <dbReference type="PROSITE" id="PS50893"/>
    </source>
</evidence>
<dbReference type="Gene3D" id="3.40.50.300">
    <property type="entry name" value="P-loop containing nucleotide triphosphate hydrolases"/>
    <property type="match status" value="2"/>
</dbReference>
<dbReference type="InterPro" id="IPR027417">
    <property type="entry name" value="P-loop_NTPase"/>
</dbReference>
<dbReference type="SUPFAM" id="SSF52540">
    <property type="entry name" value="P-loop containing nucleoside triphosphate hydrolases"/>
    <property type="match status" value="2"/>
</dbReference>
<dbReference type="InterPro" id="IPR017871">
    <property type="entry name" value="ABC_transporter-like_CS"/>
</dbReference>
<dbReference type="EMBL" id="CP099490">
    <property type="protein sequence ID" value="USQ77395.1"/>
    <property type="molecule type" value="Genomic_DNA"/>
</dbReference>
<dbReference type="RefSeq" id="WP_252622487.1">
    <property type="nucleotide sequence ID" value="NZ_CP099490.1"/>
</dbReference>
<dbReference type="InterPro" id="IPR050107">
    <property type="entry name" value="ABC_carbohydrate_import_ATPase"/>
</dbReference>
<evidence type="ECO:0000256" key="9">
    <source>
        <dbReference type="SAM" id="MobiDB-lite"/>
    </source>
</evidence>
<dbReference type="PANTHER" id="PTHR43790:SF3">
    <property type="entry name" value="D-ALLOSE IMPORT ATP-BINDING PROTEIN ALSA-RELATED"/>
    <property type="match status" value="1"/>
</dbReference>
<sequence>MPDIDVVSSRRPAEGPTVPLLRATGLTKRFFGHAVLQDIDLELHPGTVHGLVGENGAGKSTLMKILAGVYQPDGGTVEISGERKTFGHPVQSQQAGLSTVFQEFNLLPDRTVAENIYLGREPRRGALVDTGQMQRDTAELLDGLGVTNLSPTTMVGSLSVAEQQIVEIAKAVSYDARIIQMDEPTAALADHEVALLYGMVRRLQERGVAVLYVSHRLTELFDLCETITVLKDGRHVATRPADELDEATLVRMMVGREMSAFFPNPVPGTALGAEVLTLTGAGNDYVDGIDLTLRGGEIVGLAGLQGSGRTELVEGIFGAQPFTRGAMTLSGRTVQVSSPRQAIRRGLALVTEDRKAKGLSLNQSILDNALGVVRAVFPGRTGTARRRMPQVLSSMSVAARGLDQEVQFLSGGNQQKVVLARWLSTNPQVMLMDEPTRGIDVGAKHSIYELMRQLAADGVAILMVSSELPEVIGMSDRILVMHEGRLAGELPAGSTEEEILQLATGTPHTTTRRTSTSETTTSENEGEDA</sequence>
<keyword evidence="3" id="KW-0762">Sugar transport</keyword>
<dbReference type="PROSITE" id="PS00211">
    <property type="entry name" value="ABC_TRANSPORTER_1"/>
    <property type="match status" value="1"/>
</dbReference>
<feature type="region of interest" description="Disordered" evidence="9">
    <location>
        <begin position="504"/>
        <end position="529"/>
    </location>
</feature>
<dbReference type="PANTHER" id="PTHR43790">
    <property type="entry name" value="CARBOHYDRATE TRANSPORT ATP-BINDING PROTEIN MG119-RELATED"/>
    <property type="match status" value="1"/>
</dbReference>
<dbReference type="GO" id="GO:0005524">
    <property type="term" value="F:ATP binding"/>
    <property type="evidence" value="ECO:0007669"/>
    <property type="project" value="UniProtKB-KW"/>
</dbReference>
<feature type="domain" description="ABC transporter" evidence="10">
    <location>
        <begin position="271"/>
        <end position="508"/>
    </location>
</feature>
<dbReference type="InterPro" id="IPR003439">
    <property type="entry name" value="ABC_transporter-like_ATP-bd"/>
</dbReference>
<feature type="domain" description="ABC transporter" evidence="10">
    <location>
        <begin position="21"/>
        <end position="257"/>
    </location>
</feature>
<evidence type="ECO:0000256" key="8">
    <source>
        <dbReference type="ARBA" id="ARBA00023136"/>
    </source>
</evidence>
<evidence type="ECO:0000313" key="11">
    <source>
        <dbReference type="EMBL" id="USQ77395.1"/>
    </source>
</evidence>
<evidence type="ECO:0000256" key="7">
    <source>
        <dbReference type="ARBA" id="ARBA00022967"/>
    </source>
</evidence>
<evidence type="ECO:0000256" key="6">
    <source>
        <dbReference type="ARBA" id="ARBA00022840"/>
    </source>
</evidence>